<dbReference type="PROSITE" id="PS50011">
    <property type="entry name" value="PROTEIN_KINASE_DOM"/>
    <property type="match status" value="1"/>
</dbReference>
<dbReference type="Gene3D" id="1.10.510.10">
    <property type="entry name" value="Transferase(Phosphotransferase) domain 1"/>
    <property type="match status" value="1"/>
</dbReference>
<evidence type="ECO:0000256" key="1">
    <source>
        <dbReference type="ARBA" id="ARBA00004479"/>
    </source>
</evidence>
<feature type="region of interest" description="Disordered" evidence="11">
    <location>
        <begin position="558"/>
        <end position="587"/>
    </location>
</feature>
<sequence>MSLLQLCFTSFLLLLPLPLYSLNDEGLALLSFKQSLQQKPSTTQLQNWNPSDTNPCSWEGIGCNQLGRVISLTLPYKQLAGSFHLDSTNLTQLRHVNLRSNNLTGTLPPELLRSPALKTLVLSENSISGPIPPEIGTADRLQTLDLSHNSFNGPLPPSILNCKRLKQLVLSSNLFSGSLPDGIGPNLITLQSLNLSSNAFTGRIPGDIGNLSNLQGALDLSHNLFTGAIPSSLGALPETVYIDLSHNNLSGPIPQSRTLLDAGPTAFLGNPLLCGPPTKALCLSLPEKPKPMADDPLLEPGSGERRLSPALLAIAIVSGTVLAIGVVALSFAYWRRAQYGKRNDVAVAAAAGRSGAAGKEMLCFSRRDDVESLASENVEQYAFLKVEADPGFDLEQLLKASAFLLGNGGAGIMYKVVIENGASLAVRRLEDGGGGQRFREFQGEVEAIGKIRHPNIVRLLACCWCASEKLLIYEYVPNGNLATAIHGRNGVTNFKPMPWSTRLRILKGLARGLTFIHECSPKRYVHGHLKPTSILLTSDMDPRIADFGLNRLACNPTTAEESSSFEPPLAHTESSRTPSQCSPYPLTPTNAKTNNASFYYEAPEMASRSSASSSSKPSQKWDVYSYGMILLEIVTGKSPAAILNASEMDLGKWVQLSIDVSKAIGDIVDPFLAHDSGKELQMAAVMKIGLACVGGNPDKRPSMRNVGVALEKAGDE</sequence>
<dbReference type="SUPFAM" id="SSF52058">
    <property type="entry name" value="L domain-like"/>
    <property type="match status" value="1"/>
</dbReference>
<organism evidence="15 16">
    <name type="scientific">Linum trigynum</name>
    <dbReference type="NCBI Taxonomy" id="586398"/>
    <lineage>
        <taxon>Eukaryota</taxon>
        <taxon>Viridiplantae</taxon>
        <taxon>Streptophyta</taxon>
        <taxon>Embryophyta</taxon>
        <taxon>Tracheophyta</taxon>
        <taxon>Spermatophyta</taxon>
        <taxon>Magnoliopsida</taxon>
        <taxon>eudicotyledons</taxon>
        <taxon>Gunneridae</taxon>
        <taxon>Pentapetalae</taxon>
        <taxon>rosids</taxon>
        <taxon>fabids</taxon>
        <taxon>Malpighiales</taxon>
        <taxon>Linaceae</taxon>
        <taxon>Linum</taxon>
    </lineage>
</organism>
<dbReference type="Pfam" id="PF00560">
    <property type="entry name" value="LRR_1"/>
    <property type="match status" value="4"/>
</dbReference>
<dbReference type="InterPro" id="IPR000719">
    <property type="entry name" value="Prot_kinase_dom"/>
</dbReference>
<evidence type="ECO:0000256" key="13">
    <source>
        <dbReference type="SAM" id="SignalP"/>
    </source>
</evidence>
<gene>
    <name evidence="15" type="ORF">LTRI10_LOCUS31443</name>
</gene>
<dbReference type="FunFam" id="3.80.10.10:FF:000275">
    <property type="entry name" value="Leucine-rich repeat receptor-like protein kinase"/>
    <property type="match status" value="1"/>
</dbReference>
<comment type="similarity">
    <text evidence="2">Belongs to the RLP family.</text>
</comment>
<dbReference type="PANTHER" id="PTHR48007:SF83">
    <property type="entry name" value="PROTEIN KINASE DOMAIN-CONTAINING PROTEIN"/>
    <property type="match status" value="1"/>
</dbReference>
<evidence type="ECO:0000256" key="11">
    <source>
        <dbReference type="SAM" id="MobiDB-lite"/>
    </source>
</evidence>
<evidence type="ECO:0000256" key="10">
    <source>
        <dbReference type="ARBA" id="ARBA00023180"/>
    </source>
</evidence>
<comment type="subcellular location">
    <subcellularLocation>
        <location evidence="1">Membrane</location>
        <topology evidence="1">Single-pass type I membrane protein</topology>
    </subcellularLocation>
</comment>
<evidence type="ECO:0000256" key="7">
    <source>
        <dbReference type="ARBA" id="ARBA00022737"/>
    </source>
</evidence>
<feature type="transmembrane region" description="Helical" evidence="12">
    <location>
        <begin position="310"/>
        <end position="334"/>
    </location>
</feature>
<evidence type="ECO:0000256" key="9">
    <source>
        <dbReference type="ARBA" id="ARBA00023136"/>
    </source>
</evidence>
<feature type="chain" id="PRO_5043853086" description="Protein kinase domain-containing protein" evidence="13">
    <location>
        <begin position="22"/>
        <end position="716"/>
    </location>
</feature>
<dbReference type="GO" id="GO:0016020">
    <property type="term" value="C:membrane"/>
    <property type="evidence" value="ECO:0007669"/>
    <property type="project" value="UniProtKB-SubCell"/>
</dbReference>
<evidence type="ECO:0000256" key="6">
    <source>
        <dbReference type="ARBA" id="ARBA00022729"/>
    </source>
</evidence>
<feature type="domain" description="Protein kinase" evidence="14">
    <location>
        <begin position="399"/>
        <end position="716"/>
    </location>
</feature>
<dbReference type="FunFam" id="3.80.10.10:FF:000722">
    <property type="entry name" value="Leucine-rich repeat receptor-like protein kinase"/>
    <property type="match status" value="1"/>
</dbReference>
<protein>
    <recommendedName>
        <fullName evidence="14">Protein kinase domain-containing protein</fullName>
    </recommendedName>
</protein>
<reference evidence="15 16" key="1">
    <citation type="submission" date="2024-04" db="EMBL/GenBank/DDBJ databases">
        <authorList>
            <person name="Fracassetti M."/>
        </authorList>
    </citation>
    <scope>NUCLEOTIDE SEQUENCE [LARGE SCALE GENOMIC DNA]</scope>
</reference>
<evidence type="ECO:0000256" key="4">
    <source>
        <dbReference type="ARBA" id="ARBA00022614"/>
    </source>
</evidence>
<name>A0AAV2EXR7_9ROSI</name>
<dbReference type="InterPro" id="IPR032675">
    <property type="entry name" value="LRR_dom_sf"/>
</dbReference>
<keyword evidence="9 12" id="KW-0472">Membrane</keyword>
<keyword evidence="8 12" id="KW-1133">Transmembrane helix</keyword>
<evidence type="ECO:0000313" key="15">
    <source>
        <dbReference type="EMBL" id="CAL1390679.1"/>
    </source>
</evidence>
<dbReference type="GO" id="GO:0004672">
    <property type="term" value="F:protein kinase activity"/>
    <property type="evidence" value="ECO:0007669"/>
    <property type="project" value="InterPro"/>
</dbReference>
<dbReference type="Proteomes" id="UP001497516">
    <property type="component" value="Chromosome 5"/>
</dbReference>
<dbReference type="Pfam" id="PF00069">
    <property type="entry name" value="Pkinase"/>
    <property type="match status" value="1"/>
</dbReference>
<keyword evidence="10" id="KW-0325">Glycoprotein</keyword>
<dbReference type="EMBL" id="OZ034818">
    <property type="protein sequence ID" value="CAL1390679.1"/>
    <property type="molecule type" value="Genomic_DNA"/>
</dbReference>
<proteinExistence type="inferred from homology"/>
<dbReference type="Pfam" id="PF08263">
    <property type="entry name" value="LRRNT_2"/>
    <property type="match status" value="1"/>
</dbReference>
<evidence type="ECO:0000256" key="12">
    <source>
        <dbReference type="SAM" id="Phobius"/>
    </source>
</evidence>
<feature type="compositionally biased region" description="Polar residues" evidence="11">
    <location>
        <begin position="575"/>
        <end position="587"/>
    </location>
</feature>
<accession>A0AAV2EXR7</accession>
<dbReference type="InterPro" id="IPR013210">
    <property type="entry name" value="LRR_N_plant-typ"/>
</dbReference>
<evidence type="ECO:0000256" key="8">
    <source>
        <dbReference type="ARBA" id="ARBA00022989"/>
    </source>
</evidence>
<keyword evidence="6 13" id="KW-0732">Signal</keyword>
<keyword evidence="3" id="KW-0597">Phosphoprotein</keyword>
<dbReference type="InterPro" id="IPR001611">
    <property type="entry name" value="Leu-rich_rpt"/>
</dbReference>
<feature type="signal peptide" evidence="13">
    <location>
        <begin position="1"/>
        <end position="21"/>
    </location>
</feature>
<keyword evidence="5 12" id="KW-0812">Transmembrane</keyword>
<evidence type="ECO:0000259" key="14">
    <source>
        <dbReference type="PROSITE" id="PS50011"/>
    </source>
</evidence>
<dbReference type="SUPFAM" id="SSF56112">
    <property type="entry name" value="Protein kinase-like (PK-like)"/>
    <property type="match status" value="1"/>
</dbReference>
<dbReference type="AlphaFoldDB" id="A0AAV2EXR7"/>
<dbReference type="InterPro" id="IPR011009">
    <property type="entry name" value="Kinase-like_dom_sf"/>
</dbReference>
<keyword evidence="4" id="KW-0433">Leucine-rich repeat</keyword>
<dbReference type="Pfam" id="PF13855">
    <property type="entry name" value="LRR_8"/>
    <property type="match status" value="1"/>
</dbReference>
<dbReference type="Gene3D" id="3.80.10.10">
    <property type="entry name" value="Ribonuclease Inhibitor"/>
    <property type="match status" value="2"/>
</dbReference>
<evidence type="ECO:0000256" key="2">
    <source>
        <dbReference type="ARBA" id="ARBA00009592"/>
    </source>
</evidence>
<dbReference type="InterPro" id="IPR046959">
    <property type="entry name" value="PRK1-6/SRF4-like"/>
</dbReference>
<evidence type="ECO:0000313" key="16">
    <source>
        <dbReference type="Proteomes" id="UP001497516"/>
    </source>
</evidence>
<evidence type="ECO:0000256" key="3">
    <source>
        <dbReference type="ARBA" id="ARBA00022553"/>
    </source>
</evidence>
<dbReference type="GO" id="GO:0005524">
    <property type="term" value="F:ATP binding"/>
    <property type="evidence" value="ECO:0007669"/>
    <property type="project" value="InterPro"/>
</dbReference>
<keyword evidence="16" id="KW-1185">Reference proteome</keyword>
<dbReference type="PANTHER" id="PTHR48007">
    <property type="entry name" value="LEUCINE-RICH REPEAT RECEPTOR-LIKE PROTEIN KINASE PXC1"/>
    <property type="match status" value="1"/>
</dbReference>
<dbReference type="Gene3D" id="3.30.200.20">
    <property type="entry name" value="Phosphorylase Kinase, domain 1"/>
    <property type="match status" value="1"/>
</dbReference>
<evidence type="ECO:0000256" key="5">
    <source>
        <dbReference type="ARBA" id="ARBA00022692"/>
    </source>
</evidence>
<keyword evidence="7" id="KW-0677">Repeat</keyword>